<keyword evidence="3" id="KW-1185">Reference proteome</keyword>
<organism evidence="2 3">
    <name type="scientific">Eragrostis curvula</name>
    <name type="common">weeping love grass</name>
    <dbReference type="NCBI Taxonomy" id="38414"/>
    <lineage>
        <taxon>Eukaryota</taxon>
        <taxon>Viridiplantae</taxon>
        <taxon>Streptophyta</taxon>
        <taxon>Embryophyta</taxon>
        <taxon>Tracheophyta</taxon>
        <taxon>Spermatophyta</taxon>
        <taxon>Magnoliopsida</taxon>
        <taxon>Liliopsida</taxon>
        <taxon>Poales</taxon>
        <taxon>Poaceae</taxon>
        <taxon>PACMAD clade</taxon>
        <taxon>Chloridoideae</taxon>
        <taxon>Eragrostideae</taxon>
        <taxon>Eragrostidinae</taxon>
        <taxon>Eragrostis</taxon>
    </lineage>
</organism>
<sequence>MRRDAAAAEPMAPSASPRSAVPTDAVDLDVVDEGVRFAVESSLVLALNGYAAHSNFSVEASVSLGAAGTKCIIIKHDLLYL</sequence>
<protein>
    <submittedName>
        <fullName evidence="2">Uncharacterized protein</fullName>
    </submittedName>
</protein>
<reference evidence="2 3" key="1">
    <citation type="journal article" date="2019" name="Sci. Rep.">
        <title>A high-quality genome of Eragrostis curvula grass provides insights into Poaceae evolution and supports new strategies to enhance forage quality.</title>
        <authorList>
            <person name="Carballo J."/>
            <person name="Santos B.A.C.M."/>
            <person name="Zappacosta D."/>
            <person name="Garbus I."/>
            <person name="Selva J.P."/>
            <person name="Gallo C.A."/>
            <person name="Diaz A."/>
            <person name="Albertini E."/>
            <person name="Caccamo M."/>
            <person name="Echenique V."/>
        </authorList>
    </citation>
    <scope>NUCLEOTIDE SEQUENCE [LARGE SCALE GENOMIC DNA]</scope>
    <source>
        <strain evidence="3">cv. Victoria</strain>
        <tissue evidence="2">Leaf</tissue>
    </source>
</reference>
<feature type="compositionally biased region" description="Low complexity" evidence="1">
    <location>
        <begin position="7"/>
        <end position="20"/>
    </location>
</feature>
<evidence type="ECO:0000313" key="2">
    <source>
        <dbReference type="EMBL" id="TVU43581.1"/>
    </source>
</evidence>
<gene>
    <name evidence="2" type="ORF">EJB05_10061</name>
</gene>
<dbReference type="AlphaFoldDB" id="A0A5J9W6H0"/>
<dbReference type="Proteomes" id="UP000324897">
    <property type="component" value="Unassembled WGS sequence"/>
</dbReference>
<proteinExistence type="predicted"/>
<name>A0A5J9W6H0_9POAL</name>
<dbReference type="Gramene" id="TVU43581">
    <property type="protein sequence ID" value="TVU43581"/>
    <property type="gene ID" value="EJB05_10061"/>
</dbReference>
<dbReference type="EMBL" id="RWGY01000005">
    <property type="protein sequence ID" value="TVU43581.1"/>
    <property type="molecule type" value="Genomic_DNA"/>
</dbReference>
<evidence type="ECO:0000313" key="3">
    <source>
        <dbReference type="Proteomes" id="UP000324897"/>
    </source>
</evidence>
<comment type="caution">
    <text evidence="2">The sequence shown here is derived from an EMBL/GenBank/DDBJ whole genome shotgun (WGS) entry which is preliminary data.</text>
</comment>
<accession>A0A5J9W6H0</accession>
<evidence type="ECO:0000256" key="1">
    <source>
        <dbReference type="SAM" id="MobiDB-lite"/>
    </source>
</evidence>
<feature type="region of interest" description="Disordered" evidence="1">
    <location>
        <begin position="1"/>
        <end position="21"/>
    </location>
</feature>